<dbReference type="GO" id="GO:0004252">
    <property type="term" value="F:serine-type endopeptidase activity"/>
    <property type="evidence" value="ECO:0007669"/>
    <property type="project" value="InterPro"/>
</dbReference>
<dbReference type="PRINTS" id="PR00723">
    <property type="entry name" value="SUBTILISIN"/>
</dbReference>
<dbReference type="Gene3D" id="3.40.50.200">
    <property type="entry name" value="Peptidase S8/S53 domain"/>
    <property type="match status" value="1"/>
</dbReference>
<dbReference type="Pfam" id="PF00082">
    <property type="entry name" value="Peptidase_S8"/>
    <property type="match status" value="1"/>
</dbReference>
<evidence type="ECO:0000259" key="5">
    <source>
        <dbReference type="Pfam" id="PF00082"/>
    </source>
</evidence>
<accession>A0A139WSQ4</accession>
<keyword evidence="7" id="KW-1185">Reference proteome</keyword>
<dbReference type="RefSeq" id="WP_066612765.1">
    <property type="nucleotide sequence ID" value="NZ_KQ976354.1"/>
</dbReference>
<sequence length="482" mass="53020">MKRLISSIAITSYLLGIGNVTILPLQHQASAQAQKTDKLYYTFYGQTIPLSLRQDTVAVAFKPVRTRGKALFQQLQDDLRSPSSGTRSTSQGTGLNVEVNPLGSNFALVKLPTSTRSSVANLQQQIQKQPYVQETLPVLTRTLGDSQSGETQQTIVLPNEIVVNFESKLSESQKQLILLRNNLEVVRPLRFTKNHYLVRPKSVSGTAVLAVANQLTDMAGIQSATPNFIQSTSYQTLVSDSLKETPNANTHLQSLLATLPQPKDTPHTTSLLPLQWHLNSTPRRGQLLPRTDIRATEAWKKSNGGRDVVVAVIDSLIQWDHPDLVKNLYNSGNSPDKLPNEEYGWDFSSGEEGDGDTRLTVDELATIQAHFQNTFKLSTEELLKKYASLAEVLKQKFPSASKSDIALFLKNYIRNQVASEFHGTWSAGVIAANSQDKSGVLGVAPNAKILPVRVFGLAGKIDSNTARLREIKGKTVSNVFAY</sequence>
<organism evidence="6 7">
    <name type="scientific">Scytonema hofmannii PCC 7110</name>
    <dbReference type="NCBI Taxonomy" id="128403"/>
    <lineage>
        <taxon>Bacteria</taxon>
        <taxon>Bacillati</taxon>
        <taxon>Cyanobacteriota</taxon>
        <taxon>Cyanophyceae</taxon>
        <taxon>Nostocales</taxon>
        <taxon>Scytonemataceae</taxon>
        <taxon>Scytonema</taxon>
    </lineage>
</organism>
<gene>
    <name evidence="6" type="ORF">WA1_06445</name>
</gene>
<comment type="caution">
    <text evidence="6">The sequence shown here is derived from an EMBL/GenBank/DDBJ whole genome shotgun (WGS) entry which is preliminary data.</text>
</comment>
<name>A0A139WSQ4_9CYAN</name>
<protein>
    <recommendedName>
        <fullName evidence="5">Peptidase S8/S53 domain-containing protein</fullName>
    </recommendedName>
</protein>
<dbReference type="PANTHER" id="PTHR42884">
    <property type="entry name" value="PROPROTEIN CONVERTASE SUBTILISIN/KEXIN-RELATED"/>
    <property type="match status" value="1"/>
</dbReference>
<feature type="domain" description="Peptidase S8/S53" evidence="5">
    <location>
        <begin position="305"/>
        <end position="457"/>
    </location>
</feature>
<reference evidence="6 7" key="1">
    <citation type="journal article" date="2013" name="Genome Biol. Evol.">
        <title>Genomes of Stigonematalean cyanobacteria (subsection V) and the evolution of oxygenic photosynthesis from prokaryotes to plastids.</title>
        <authorList>
            <person name="Dagan T."/>
            <person name="Roettger M."/>
            <person name="Stucken K."/>
            <person name="Landan G."/>
            <person name="Koch R."/>
            <person name="Major P."/>
            <person name="Gould S.B."/>
            <person name="Goremykin V.V."/>
            <person name="Rippka R."/>
            <person name="Tandeau de Marsac N."/>
            <person name="Gugger M."/>
            <person name="Lockhart P.J."/>
            <person name="Allen J.F."/>
            <person name="Brune I."/>
            <person name="Maus I."/>
            <person name="Puhler A."/>
            <person name="Martin W.F."/>
        </authorList>
    </citation>
    <scope>NUCLEOTIDE SEQUENCE [LARGE SCALE GENOMIC DNA]</scope>
    <source>
        <strain evidence="6 7">PCC 7110</strain>
    </source>
</reference>
<dbReference type="PANTHER" id="PTHR42884:SF14">
    <property type="entry name" value="NEUROENDOCRINE CONVERTASE 1"/>
    <property type="match status" value="1"/>
</dbReference>
<keyword evidence="2" id="KW-0378">Hydrolase</keyword>
<dbReference type="STRING" id="128403.WA1_06445"/>
<dbReference type="GO" id="GO:0016485">
    <property type="term" value="P:protein processing"/>
    <property type="evidence" value="ECO:0007669"/>
    <property type="project" value="TreeGrafter"/>
</dbReference>
<comment type="similarity">
    <text evidence="4">Belongs to the peptidase S8 family.</text>
</comment>
<evidence type="ECO:0000256" key="4">
    <source>
        <dbReference type="PROSITE-ProRule" id="PRU01240"/>
    </source>
</evidence>
<dbReference type="OrthoDB" id="9798386at2"/>
<evidence type="ECO:0000256" key="1">
    <source>
        <dbReference type="ARBA" id="ARBA00022670"/>
    </source>
</evidence>
<dbReference type="SUPFAM" id="SSF52743">
    <property type="entry name" value="Subtilisin-like"/>
    <property type="match status" value="1"/>
</dbReference>
<dbReference type="InterPro" id="IPR036852">
    <property type="entry name" value="Peptidase_S8/S53_dom_sf"/>
</dbReference>
<dbReference type="PROSITE" id="PS51892">
    <property type="entry name" value="SUBTILASE"/>
    <property type="match status" value="1"/>
</dbReference>
<evidence type="ECO:0000313" key="7">
    <source>
        <dbReference type="Proteomes" id="UP000076925"/>
    </source>
</evidence>
<evidence type="ECO:0000313" key="6">
    <source>
        <dbReference type="EMBL" id="KYC35461.1"/>
    </source>
</evidence>
<comment type="caution">
    <text evidence="4">Lacks conserved residue(s) required for the propagation of feature annotation.</text>
</comment>
<dbReference type="InterPro" id="IPR015500">
    <property type="entry name" value="Peptidase_S8_subtilisin-rel"/>
</dbReference>
<keyword evidence="3" id="KW-0720">Serine protease</keyword>
<proteinExistence type="inferred from homology"/>
<evidence type="ECO:0000256" key="2">
    <source>
        <dbReference type="ARBA" id="ARBA00022801"/>
    </source>
</evidence>
<dbReference type="AlphaFoldDB" id="A0A139WSQ4"/>
<dbReference type="GO" id="GO:0016020">
    <property type="term" value="C:membrane"/>
    <property type="evidence" value="ECO:0007669"/>
    <property type="project" value="TreeGrafter"/>
</dbReference>
<dbReference type="InterPro" id="IPR000209">
    <property type="entry name" value="Peptidase_S8/S53_dom"/>
</dbReference>
<dbReference type="EMBL" id="ANNX02000051">
    <property type="protein sequence ID" value="KYC35461.1"/>
    <property type="molecule type" value="Genomic_DNA"/>
</dbReference>
<keyword evidence="1" id="KW-0645">Protease</keyword>
<dbReference type="Proteomes" id="UP000076925">
    <property type="component" value="Unassembled WGS sequence"/>
</dbReference>
<evidence type="ECO:0000256" key="3">
    <source>
        <dbReference type="ARBA" id="ARBA00022825"/>
    </source>
</evidence>